<comment type="catalytic activity">
    <reaction evidence="12 13">
        <text>shikimate + ATP = 3-phosphoshikimate + ADP + H(+)</text>
        <dbReference type="Rhea" id="RHEA:13121"/>
        <dbReference type="ChEBI" id="CHEBI:15378"/>
        <dbReference type="ChEBI" id="CHEBI:30616"/>
        <dbReference type="ChEBI" id="CHEBI:36208"/>
        <dbReference type="ChEBI" id="CHEBI:145989"/>
        <dbReference type="ChEBI" id="CHEBI:456216"/>
        <dbReference type="EC" id="2.7.1.71"/>
    </reaction>
</comment>
<feature type="binding site" evidence="13">
    <location>
        <position position="2507"/>
    </location>
    <ligand>
        <name>Mg(2+)</name>
        <dbReference type="ChEBI" id="CHEBI:18420"/>
    </ligand>
</feature>
<feature type="binding site" evidence="13">
    <location>
        <position position="2644"/>
    </location>
    <ligand>
        <name>ATP</name>
        <dbReference type="ChEBI" id="CHEBI:30616"/>
    </ligand>
</feature>
<comment type="pathway">
    <text evidence="1 13">Metabolic intermediate biosynthesis; chorismate biosynthesis; chorismate from D-erythrose 4-phosphate and phosphoenolpyruvate: step 5/7.</text>
</comment>
<name>A0ABV2GZA5_9HYPH</name>
<keyword evidence="5 13" id="KW-0808">Transferase</keyword>
<dbReference type="PROSITE" id="PS01128">
    <property type="entry name" value="SHIKIMATE_KINASE"/>
    <property type="match status" value="1"/>
</dbReference>
<evidence type="ECO:0000256" key="13">
    <source>
        <dbReference type="HAMAP-Rule" id="MF_00109"/>
    </source>
</evidence>
<dbReference type="InterPro" id="IPR023000">
    <property type="entry name" value="Shikimate_kinase_CS"/>
</dbReference>
<keyword evidence="4" id="KW-0645">Protease</keyword>
<keyword evidence="17" id="KW-1185">Reference proteome</keyword>
<evidence type="ECO:0000256" key="5">
    <source>
        <dbReference type="ARBA" id="ARBA00022679"/>
    </source>
</evidence>
<comment type="cofactor">
    <cofactor evidence="13">
        <name>Mg(2+)</name>
        <dbReference type="ChEBI" id="CHEBI:18420"/>
    </cofactor>
    <text evidence="13">Binds 1 Mg(2+) ion per subunit.</text>
</comment>
<evidence type="ECO:0000256" key="7">
    <source>
        <dbReference type="ARBA" id="ARBA00022777"/>
    </source>
</evidence>
<keyword evidence="8" id="KW-0378">Hydrolase</keyword>
<evidence type="ECO:0000256" key="3">
    <source>
        <dbReference type="ARBA" id="ARBA00022605"/>
    </source>
</evidence>
<feature type="binding site" evidence="13">
    <location>
        <position position="2609"/>
    </location>
    <ligand>
        <name>ATP</name>
        <dbReference type="ChEBI" id="CHEBI:30616"/>
    </ligand>
</feature>
<evidence type="ECO:0000256" key="1">
    <source>
        <dbReference type="ARBA" id="ARBA00004842"/>
    </source>
</evidence>
<keyword evidence="3 13" id="KW-0028">Amino-acid biosynthesis</keyword>
<evidence type="ECO:0000256" key="8">
    <source>
        <dbReference type="ARBA" id="ARBA00022801"/>
    </source>
</evidence>
<proteinExistence type="inferred from homology"/>
<evidence type="ECO:0000256" key="10">
    <source>
        <dbReference type="ARBA" id="ARBA00022840"/>
    </source>
</evidence>
<feature type="region of interest" description="Disordered" evidence="14">
    <location>
        <begin position="2764"/>
        <end position="2785"/>
    </location>
</feature>
<dbReference type="Pfam" id="PF02902">
    <property type="entry name" value="Peptidase_C48"/>
    <property type="match status" value="1"/>
</dbReference>
<comment type="function">
    <text evidence="13">Catalyzes the specific phosphorylation of the 3-hydroxyl group of shikimic acid using ATP as a cosubstrate.</text>
</comment>
<comment type="caution">
    <text evidence="16">The sequence shown here is derived from an EMBL/GenBank/DDBJ whole genome shotgun (WGS) entry which is preliminary data.</text>
</comment>
<evidence type="ECO:0000256" key="12">
    <source>
        <dbReference type="ARBA" id="ARBA00048567"/>
    </source>
</evidence>
<evidence type="ECO:0000259" key="15">
    <source>
        <dbReference type="PROSITE" id="PS50600"/>
    </source>
</evidence>
<evidence type="ECO:0000256" key="14">
    <source>
        <dbReference type="SAM" id="MobiDB-lite"/>
    </source>
</evidence>
<keyword evidence="10 13" id="KW-0067">ATP-binding</keyword>
<dbReference type="PROSITE" id="PS50600">
    <property type="entry name" value="ULP_PROTEASE"/>
    <property type="match status" value="1"/>
</dbReference>
<keyword evidence="13" id="KW-0479">Metal-binding</keyword>
<feature type="binding site" evidence="13">
    <location>
        <position position="2628"/>
    </location>
    <ligand>
        <name>substrate</name>
    </ligand>
</feature>
<keyword evidence="13" id="KW-0963">Cytoplasm</keyword>
<dbReference type="InterPro" id="IPR038765">
    <property type="entry name" value="Papain-like_cys_pep_sf"/>
</dbReference>
<comment type="similarity">
    <text evidence="13">Belongs to the shikimate kinase family.</text>
</comment>
<dbReference type="GO" id="GO:0016301">
    <property type="term" value="F:kinase activity"/>
    <property type="evidence" value="ECO:0007669"/>
    <property type="project" value="UniProtKB-KW"/>
</dbReference>
<evidence type="ECO:0000313" key="17">
    <source>
        <dbReference type="Proteomes" id="UP001549204"/>
    </source>
</evidence>
<keyword evidence="11 13" id="KW-0057">Aromatic amino acid biosynthesis</keyword>
<feature type="binding site" evidence="13">
    <location>
        <position position="2549"/>
    </location>
    <ligand>
        <name>substrate</name>
    </ligand>
</feature>
<feature type="domain" description="Ubiquitin-like protease family profile" evidence="15">
    <location>
        <begin position="2802"/>
        <end position="2967"/>
    </location>
</feature>
<evidence type="ECO:0000256" key="9">
    <source>
        <dbReference type="ARBA" id="ARBA00022807"/>
    </source>
</evidence>
<dbReference type="Proteomes" id="UP001549204">
    <property type="component" value="Unassembled WGS sequence"/>
</dbReference>
<dbReference type="PANTHER" id="PTHR46468:SF1">
    <property type="entry name" value="SENTRIN-SPECIFIC PROTEASE 8"/>
    <property type="match status" value="1"/>
</dbReference>
<dbReference type="EMBL" id="JBEPMC010000020">
    <property type="protein sequence ID" value="MET3583625.1"/>
    <property type="molecule type" value="Genomic_DNA"/>
</dbReference>
<keyword evidence="6 13" id="KW-0547">Nucleotide-binding</keyword>
<evidence type="ECO:0000313" key="16">
    <source>
        <dbReference type="EMBL" id="MET3583625.1"/>
    </source>
</evidence>
<dbReference type="NCBIfam" id="NF041399">
    <property type="entry name" value="XopAD"/>
    <property type="match status" value="1"/>
</dbReference>
<comment type="subunit">
    <text evidence="13">Monomer.</text>
</comment>
<accession>A0ABV2GZA5</accession>
<dbReference type="Gene3D" id="3.40.50.300">
    <property type="entry name" value="P-loop containing nucleotide triphosphate hydrolases"/>
    <property type="match status" value="1"/>
</dbReference>
<dbReference type="EC" id="2.7.1.71" evidence="2 13"/>
<keyword evidence="13" id="KW-0460">Magnesium</keyword>
<keyword evidence="7 13" id="KW-0418">Kinase</keyword>
<organism evidence="16 17">
    <name type="scientific">Mesorhizobium robiniae</name>
    <dbReference type="NCBI Taxonomy" id="559315"/>
    <lineage>
        <taxon>Bacteria</taxon>
        <taxon>Pseudomonadati</taxon>
        <taxon>Pseudomonadota</taxon>
        <taxon>Alphaproteobacteria</taxon>
        <taxon>Hyphomicrobiales</taxon>
        <taxon>Phyllobacteriaceae</taxon>
        <taxon>Mesorhizobium</taxon>
    </lineage>
</organism>
<dbReference type="PANTHER" id="PTHR46468">
    <property type="entry name" value="SENTRIN-SPECIFIC PROTEASE 8"/>
    <property type="match status" value="1"/>
</dbReference>
<dbReference type="HAMAP" id="MF_00109">
    <property type="entry name" value="Shikimate_kinase"/>
    <property type="match status" value="1"/>
</dbReference>
<dbReference type="PRINTS" id="PR01100">
    <property type="entry name" value="SHIKIMTKNASE"/>
</dbReference>
<protein>
    <recommendedName>
        <fullName evidence="2 13">Shikimate kinase</fullName>
        <shortName evidence="13">SK</shortName>
        <ecNumber evidence="2 13">2.7.1.71</ecNumber>
    </recommendedName>
</protein>
<dbReference type="SUPFAM" id="SSF54001">
    <property type="entry name" value="Cysteine proteinases"/>
    <property type="match status" value="1"/>
</dbReference>
<dbReference type="InterPro" id="IPR027417">
    <property type="entry name" value="P-loop_NTPase"/>
</dbReference>
<sequence length="3001" mass="330425">MVEYDKRLQGAGDGIHAAFMQKAAAQFRSQFVPCFEDDIRRGKSWGYATACNAVSREAGGQEGVEACKAMAARVAQLHGTLALRVDPKALSLFASSFGRHPQSKTCRNGTISIAEFCRDEGKALGVLKSQSLALLVNGFSKWAQRSETREGTEAVAREVGSRADRRVQLSDFTTQNLANLVNGFGKWPEEEWSRQATGAIADEVLRRDHRARLSDFNHQDLANLVNGFGKCPEEKVFRQATVAIAGEVLRLDRRARLSGFTQQELANMVHGFSKWPQEAASSEAAGAMAGEVIRRDRRAGLADFSHQDLANMVTSFSKWPQEEWSCHAIGAIAGQVGRRVAPGEFGLSDFNHQDLANMVNGFSKWPDEAVYRQATIKIARELSRRDREEGLADFTPQELANLVNGFSKCPDDADYHEATVVIAREVIRRRAQLPSFAYQNLTNLVNGFSKWPQQADCRDATLAIAREVTRRDDQSSHLTQQALAILVNGFSKWPQEAECGQAMVAIAGEVTRRAARGDGLSDFTTQGLANMVNGFSKWPDASNCRDATVVIAREILGGDVWLSNFTSQELANLVNGFSKWPKKEWSRQAAGAIASEVLRRGVRLRDFTHQHLANLVNGFGKWPEAPDCRDAAVAIAGEVFRHADQFSRLTQQGLATWVNGFSKWPREAVCRDVTLAIAGEVFRRDDPLSHLTQQTLAMLVNGFSKWPLETAFRQATVAIASEVSRRAARGEFGLSDFNHQDLANLANGFSKWPQEAECQQATDAIAHEVLRRDARLSDFTHQHLANLVNGFSKWPNGADCREATVAIAEEICWRQLSDCSPQELANLVNGFSKWPEAAASLQATVATAHEVLRRGAGLRDFNHQDLANLVNGFSKWPEEPDCRAAAVAIANEVPRRQLSDFAPQGLANMVNGSSKWPEAPECRAAAVAIANEVPRRQLSDFAPQGLANMVNGFSKWPDAPNCRDATLVIARAVLGRDVIRLSDFNSQGLANLVNGFSKWPDQARSQHATVAIAHEVLRRASSLSDFTHQELANLVNGFSKWPDQAGAQQATVAIALEVLLRASSLSDFTHQQLANLVNGFSKWPESQDPRDATFAIAGEVLGRAELSDFAPQGLANLVNGFSKWPDSEDCRQATTAIAGEAGQRQLSDFAPQGVAALMNGFSKWPEEAACRQSTIDIARALGTREQRFGVFTAPQLSMLANALSRMIMRAEESGDITDAALPKDRLHKLAHYLHYDNDRLGQANVLHITTIFKALGKARLFDDLGLLAPTGLNLLSELRKAPDFTTQNDLETMGNLCTALLPLARSPQKPLRWHRTQALNLLNDLQPAIEQKIEAHLNASDAERTRGPLASRCPALSIYQTLKTRAVLERLFRPPYVEGKRSDLRVRQQRLESKTKEILERTRGLIESDLSSMSWNLIAQIEADSPVDALDLFMEQDAEAIQAQHPASFFDVHQVLRTMDHEPRSPQGDAGLMQLPVVDMLGRKVATEPERRYSIFHRLTAGAVNVVAVQLPGTPSAFMLARTVSVNGVPYRADLFGGSKLKPPRLTVSRIAARAPGELAKPTGGKLLAIPYAETAPGTAFEQLSRAWAPFKEAYYYTQRRGFAAPPAIKGISPHDYALEGAFKLVLLPDRPANEEHPFKLTGPKGPIALRPHDGCGFIRASLANLMPAVRRGGEQESPDRVLAFGEGRKSLLPSSALQHYPRAEKVADEAREKAKSWLESRQKRELTSEELFRVVTAGHIDGLGAVAVPSGDGYLHVPTLKSETLSGGGVLIGRSPYDKPNLRPFAPDQVRSAVDGGPTTAFLDQCVTIQYSFNVAQKSGQELATDDPTFFAKGLLIVVPDEMWPADFADQGLVMSAEDVKCHSNWTTGKDRVKADTPVDCVGILQATEVFAPGSLVAVPIGEQKKLDGDFDGDSLVIIGDRPQLYEHVRQFDQEEQARGLRSLKPPKSHTPAIEDGRYKFGRASQILAATRNVLEIYTGLQRGFLAQSHEARKWFAERAIFGTYEGIHQELKRDIRGLLEQEQVSAQNVQDKLEKARHEIELAEHPVAREMATLLLTELEAWAASSDKQDLPETVTSASEGHVAMSQPLCELFPELAETFSATAQPLDRIQLLVDRYPSRIDPRPDGYNPHDLVQSASNLLSLGIKVGTDAYKSDTGAHIFMFKSRQLQRLLQQTPGLKSVPYAKSIAAPLIQGTFDVDATLEDLKENPSLAASIMETSIHLATEQGILRKPSGRQPEAEDSAMTITLTRLEASERAQIEAARAQTEEKDITLTATAVAEALRRADIKVKMPHLAQRLRSESSMTGQLIGMQVPFEAGTQLIGNAVRHVFELPDEDFTRGFKKAILDFDESGYAEISTTNWFRTRSPTFVGIKTVLATPGGYRFEVEFHTPDSYKAKIDNHDTYKELQKLLELQRESGESLDQSIAEQLLERVRQACNKVVIPEGAIGIPHWEADADSTVVASLARRLQVAPSKRTGRSQIETEILGALGTRPIVLVGMKGAGKSSFGRALAKRLGLRFVDSDKEIEVKTGKSIARILAEDGEAHFRHLEVNKIRQSLEQGPAVLATGGGAFMIKEVRDHVGEKAVSIWLNTSEDVIRRNLKHNTRRSKMQTADQDQAVTELMHLRNPTYKLADLTIALQHQRDLKSANVCVTALHAYLCGKEAPGLGSAGQIADRILVSGARDDAEQRAENTGNQATSSTQGVKVLTDPFAASRAGEIRRYALQDEQIGDADHQQEQRRDAGLDAAVNAVKILEATGHVPMTRFSTNGEPTSTAREPDGRILPTPHARVAQTDEPASGSGSAPQDRLALGPTDWLTDAHITADYGLLGQELQGRSPDLAARTRLVDPLISYQLRLIPERDALGEFQRIVHNQNEEDTADFLFLPVNDGRAGVPDSGSHWSLLLVDRRDRENPVGYHYESLGEYHRPIATEFAARLGARLRPVRMAKQHNGHDCGVFMLEATRELARRLAQEPRLRRESLHLDNLVADRRTLQERLARI</sequence>
<evidence type="ECO:0000256" key="11">
    <source>
        <dbReference type="ARBA" id="ARBA00023141"/>
    </source>
</evidence>
<evidence type="ECO:0000256" key="6">
    <source>
        <dbReference type="ARBA" id="ARBA00022741"/>
    </source>
</evidence>
<dbReference type="InterPro" id="IPR000623">
    <property type="entry name" value="Shikimate_kinase/TSH1"/>
</dbReference>
<evidence type="ECO:0000256" key="4">
    <source>
        <dbReference type="ARBA" id="ARBA00022670"/>
    </source>
</evidence>
<comment type="subcellular location">
    <subcellularLocation>
        <location evidence="13">Cytoplasm</location>
    </subcellularLocation>
</comment>
<reference evidence="16 17" key="1">
    <citation type="submission" date="2024-06" db="EMBL/GenBank/DDBJ databases">
        <title>Genomic Encyclopedia of Type Strains, Phase IV (KMG-IV): sequencing the most valuable type-strain genomes for metagenomic binning, comparative biology and taxonomic classification.</title>
        <authorList>
            <person name="Goeker M."/>
        </authorList>
    </citation>
    <scope>NUCLEOTIDE SEQUENCE [LARGE SCALE GENOMIC DNA]</scope>
    <source>
        <strain evidence="16 17">DSM 100022</strain>
    </source>
</reference>
<dbReference type="InterPro" id="IPR003653">
    <property type="entry name" value="Peptidase_C48_C"/>
</dbReference>
<feature type="binding site" evidence="13">
    <location>
        <begin position="2503"/>
        <end position="2508"/>
    </location>
    <ligand>
        <name>ATP</name>
        <dbReference type="ChEBI" id="CHEBI:30616"/>
    </ligand>
</feature>
<evidence type="ECO:0000256" key="2">
    <source>
        <dbReference type="ARBA" id="ARBA00012154"/>
    </source>
</evidence>
<gene>
    <name evidence="13" type="primary">aroK</name>
    <name evidence="16" type="ORF">ABID19_006690</name>
</gene>
<dbReference type="SUPFAM" id="SSF52540">
    <property type="entry name" value="P-loop containing nucleoside triphosphate hydrolases"/>
    <property type="match status" value="1"/>
</dbReference>
<dbReference type="Gene3D" id="3.40.395.10">
    <property type="entry name" value="Adenoviral Proteinase, Chain A"/>
    <property type="match status" value="1"/>
</dbReference>
<keyword evidence="9" id="KW-0788">Thiol protease</keyword>
<dbReference type="Pfam" id="PF01202">
    <property type="entry name" value="SKI"/>
    <property type="match status" value="1"/>
</dbReference>
<dbReference type="InterPro" id="IPR044613">
    <property type="entry name" value="Nep1/2-like"/>
</dbReference>
<dbReference type="CDD" id="cd00464">
    <property type="entry name" value="SK"/>
    <property type="match status" value="1"/>
</dbReference>
<feature type="binding site" evidence="13">
    <location>
        <position position="2571"/>
    </location>
    <ligand>
        <name>substrate</name>
    </ligand>
</feature>
<feature type="compositionally biased region" description="Polar residues" evidence="14">
    <location>
        <begin position="2766"/>
        <end position="2777"/>
    </location>
</feature>
<dbReference type="InterPro" id="IPR031322">
    <property type="entry name" value="Shikimate/glucono_kinase"/>
</dbReference>
<feature type="binding site" evidence="13">
    <location>
        <position position="2525"/>
    </location>
    <ligand>
        <name>substrate</name>
    </ligand>
</feature>